<dbReference type="PANTHER" id="PTHR43617">
    <property type="entry name" value="L-AMINO ACID N-ACETYLTRANSFERASE"/>
    <property type="match status" value="1"/>
</dbReference>
<dbReference type="Gene3D" id="3.40.630.30">
    <property type="match status" value="1"/>
</dbReference>
<dbReference type="InterPro" id="IPR016181">
    <property type="entry name" value="Acyl_CoA_acyltransferase"/>
</dbReference>
<dbReference type="Proteomes" id="UP000269148">
    <property type="component" value="Unassembled WGS sequence"/>
</dbReference>
<reference evidence="2 4" key="1">
    <citation type="journal article" date="2014" name="Genome Announc.">
        <title>Complete Genome Sequence of a Virulent Strain, Streptococcus iniae ISET0901, Isolated from Diseased Tilapia.</title>
        <authorList>
            <person name="Pridgeon J.W."/>
            <person name="Zhang D."/>
            <person name="Zhang L."/>
        </authorList>
    </citation>
    <scope>NUCLEOTIDE SEQUENCE [LARGE SCALE GENOMIC DNA]</scope>
    <source>
        <strain evidence="2 4">ISET0901</strain>
    </source>
</reference>
<dbReference type="InterPro" id="IPR050276">
    <property type="entry name" value="MshD_Acetyltransferase"/>
</dbReference>
<dbReference type="CDD" id="cd04301">
    <property type="entry name" value="NAT_SF"/>
    <property type="match status" value="1"/>
</dbReference>
<keyword evidence="4" id="KW-1185">Reference proteome</keyword>
<gene>
    <name evidence="3" type="ORF">DIY07_06065</name>
    <name evidence="2" type="ORF">DQ08_05800</name>
</gene>
<dbReference type="KEGG" id="siq:DQ08_05800"/>
<name>A0A3L8GJJ3_STRIN</name>
<dbReference type="EMBL" id="QLQD01000054">
    <property type="protein sequence ID" value="RLU56717.1"/>
    <property type="molecule type" value="Genomic_DNA"/>
</dbReference>
<dbReference type="STRING" id="1346.BMF34_05860"/>
<evidence type="ECO:0000259" key="1">
    <source>
        <dbReference type="PROSITE" id="PS51186"/>
    </source>
</evidence>
<evidence type="ECO:0000313" key="5">
    <source>
        <dbReference type="Proteomes" id="UP000269148"/>
    </source>
</evidence>
<dbReference type="SMR" id="A0A3L8GJJ3"/>
<protein>
    <submittedName>
        <fullName evidence="2">GNAT family acetyltransferase</fullName>
    </submittedName>
    <submittedName>
        <fullName evidence="3">N-acetyltransferase</fullName>
    </submittedName>
</protein>
<dbReference type="PROSITE" id="PS51186">
    <property type="entry name" value="GNAT"/>
    <property type="match status" value="1"/>
</dbReference>
<evidence type="ECO:0000313" key="2">
    <source>
        <dbReference type="EMBL" id="AHY15973.1"/>
    </source>
</evidence>
<dbReference type="Pfam" id="PF00583">
    <property type="entry name" value="Acetyltransf_1"/>
    <property type="match status" value="1"/>
</dbReference>
<dbReference type="Proteomes" id="UP000025245">
    <property type="component" value="Chromosome"/>
</dbReference>
<accession>A0A3L8GJJ3</accession>
<dbReference type="GO" id="GO:0016747">
    <property type="term" value="F:acyltransferase activity, transferring groups other than amino-acyl groups"/>
    <property type="evidence" value="ECO:0007669"/>
    <property type="project" value="InterPro"/>
</dbReference>
<evidence type="ECO:0000313" key="4">
    <source>
        <dbReference type="Proteomes" id="UP000025245"/>
    </source>
</evidence>
<dbReference type="GeneID" id="35764928"/>
<evidence type="ECO:0000313" key="3">
    <source>
        <dbReference type="EMBL" id="RLU56717.1"/>
    </source>
</evidence>
<dbReference type="RefSeq" id="WP_003099991.1">
    <property type="nucleotide sequence ID" value="NZ_CP010783.1"/>
</dbReference>
<feature type="domain" description="N-acetyltransferase" evidence="1">
    <location>
        <begin position="5"/>
        <end position="174"/>
    </location>
</feature>
<dbReference type="AlphaFoldDB" id="A0A3L8GJJ3"/>
<dbReference type="KEGG" id="siz:SI82_05950"/>
<dbReference type="EMBL" id="CP007586">
    <property type="protein sequence ID" value="AHY15973.1"/>
    <property type="molecule type" value="Genomic_DNA"/>
</dbReference>
<reference evidence="3 5" key="2">
    <citation type="submission" date="2018-06" db="EMBL/GenBank/DDBJ databases">
        <title>Mutators as drivers of adaptation in pathogenic bacteria and a risk factor for host jumps and vaccine escape.</title>
        <authorList>
            <person name="Barnes A.C."/>
            <person name="Silayeva O."/>
        </authorList>
    </citation>
    <scope>NUCLEOTIDE SEQUENCE [LARGE SCALE GENOMIC DNA]</scope>
    <source>
        <strain evidence="3 5">QMA0445</strain>
    </source>
</reference>
<dbReference type="PANTHER" id="PTHR43617:SF33">
    <property type="entry name" value="SPORE COAT POLYSACCHARIDE BIOSYNTHESIS PROTEIN SPSD"/>
    <property type="match status" value="1"/>
</dbReference>
<sequence length="174" mass="20134">MAYTIGIKEVSHAELPLLQELAIKTFGETFGHDNSLEQLNDFYQKAYNLATLEAELNDPETEVDFLMLDGRPVGYLKINWGSAQTEQELDGAIEIQRIYILKEFQGQGLGKYLFEYALQMTQATEFNWVWLGVWEHNVKAQSLYQKYGFEKFAEHSFTVGDKTDTDWLMKKSLK</sequence>
<dbReference type="KEGG" id="sio:DW64_05795"/>
<organism evidence="3 5">
    <name type="scientific">Streptococcus iniae</name>
    <name type="common">Streptococcus shiloi</name>
    <dbReference type="NCBI Taxonomy" id="1346"/>
    <lineage>
        <taxon>Bacteria</taxon>
        <taxon>Bacillati</taxon>
        <taxon>Bacillota</taxon>
        <taxon>Bacilli</taxon>
        <taxon>Lactobacillales</taxon>
        <taxon>Streptococcaceae</taxon>
        <taxon>Streptococcus</taxon>
    </lineage>
</organism>
<dbReference type="SUPFAM" id="SSF55729">
    <property type="entry name" value="Acyl-CoA N-acyltransferases (Nat)"/>
    <property type="match status" value="1"/>
</dbReference>
<dbReference type="InterPro" id="IPR000182">
    <property type="entry name" value="GNAT_dom"/>
</dbReference>
<keyword evidence="3" id="KW-0808">Transferase</keyword>
<proteinExistence type="predicted"/>
<dbReference type="OrthoDB" id="7205533at2"/>